<feature type="transmembrane region" description="Helical" evidence="1">
    <location>
        <begin position="115"/>
        <end position="137"/>
    </location>
</feature>
<keyword evidence="1" id="KW-0472">Membrane</keyword>
<keyword evidence="1" id="KW-0812">Transmembrane</keyword>
<organism evidence="2 3">
    <name type="scientific">Nannocystis bainbridge</name>
    <dbReference type="NCBI Taxonomy" id="2995303"/>
    <lineage>
        <taxon>Bacteria</taxon>
        <taxon>Pseudomonadati</taxon>
        <taxon>Myxococcota</taxon>
        <taxon>Polyangia</taxon>
        <taxon>Nannocystales</taxon>
        <taxon>Nannocystaceae</taxon>
        <taxon>Nannocystis</taxon>
    </lineage>
</organism>
<dbReference type="EMBL" id="JAQNDL010000005">
    <property type="protein sequence ID" value="MDC0723281.1"/>
    <property type="molecule type" value="Genomic_DNA"/>
</dbReference>
<feature type="transmembrane region" description="Helical" evidence="1">
    <location>
        <begin position="6"/>
        <end position="38"/>
    </location>
</feature>
<reference evidence="2 3" key="1">
    <citation type="submission" date="2022-11" db="EMBL/GenBank/DDBJ databases">
        <title>Minimal conservation of predation-associated metabolite biosynthetic gene clusters underscores biosynthetic potential of Myxococcota including descriptions for ten novel species: Archangium lansinium sp. nov., Myxococcus landrumus sp. nov., Nannocystis bai.</title>
        <authorList>
            <person name="Ahearne A."/>
            <person name="Stevens C."/>
            <person name="Dowd S."/>
        </authorList>
    </citation>
    <scope>NUCLEOTIDE SEQUENCE [LARGE SCALE GENOMIC DNA]</scope>
    <source>
        <strain evidence="2 3">BB15-2</strain>
    </source>
</reference>
<dbReference type="RefSeq" id="WP_272091825.1">
    <property type="nucleotide sequence ID" value="NZ_JAQNDL010000005.1"/>
</dbReference>
<feature type="transmembrane region" description="Helical" evidence="1">
    <location>
        <begin position="178"/>
        <end position="197"/>
    </location>
</feature>
<evidence type="ECO:0000313" key="2">
    <source>
        <dbReference type="EMBL" id="MDC0723281.1"/>
    </source>
</evidence>
<evidence type="ECO:0008006" key="4">
    <source>
        <dbReference type="Google" id="ProtNLM"/>
    </source>
</evidence>
<proteinExistence type="predicted"/>
<sequence>MSTSRLLVLVLVLAGLHLGVDPLAAEIVGTFGAVLAATRFSRGDPPRRPWLLRAVALGLVALAHALQRLDLVAGHRLDYVLLIVANILGACALLGFLRVLRRSGLTIPLRRRERLVAVVLAGAILVVVGRILAALALASLRDLAVAVSTICDALVFAAAALLLRHVSPMRGGLVAQPYLLLAVDGLCFLALDLAHALQPTPEAALAPLSALGHAAGGAAGFAQAALVRRGARPSR</sequence>
<gene>
    <name evidence="2" type="ORF">POL25_40745</name>
</gene>
<name>A0ABT5EBN5_9BACT</name>
<feature type="transmembrane region" description="Helical" evidence="1">
    <location>
        <begin position="50"/>
        <end position="67"/>
    </location>
</feature>
<keyword evidence="1" id="KW-1133">Transmembrane helix</keyword>
<feature type="transmembrane region" description="Helical" evidence="1">
    <location>
        <begin position="203"/>
        <end position="227"/>
    </location>
</feature>
<protein>
    <recommendedName>
        <fullName evidence="4">YhhN-like protein</fullName>
    </recommendedName>
</protein>
<comment type="caution">
    <text evidence="2">The sequence shown here is derived from an EMBL/GenBank/DDBJ whole genome shotgun (WGS) entry which is preliminary data.</text>
</comment>
<accession>A0ABT5EBN5</accession>
<evidence type="ECO:0000256" key="1">
    <source>
        <dbReference type="SAM" id="Phobius"/>
    </source>
</evidence>
<feature type="transmembrane region" description="Helical" evidence="1">
    <location>
        <begin position="143"/>
        <end position="166"/>
    </location>
</feature>
<keyword evidence="3" id="KW-1185">Reference proteome</keyword>
<dbReference type="Proteomes" id="UP001221686">
    <property type="component" value="Unassembled WGS sequence"/>
</dbReference>
<feature type="transmembrane region" description="Helical" evidence="1">
    <location>
        <begin position="79"/>
        <end position="100"/>
    </location>
</feature>
<evidence type="ECO:0000313" key="3">
    <source>
        <dbReference type="Proteomes" id="UP001221686"/>
    </source>
</evidence>